<evidence type="ECO:0000256" key="4">
    <source>
        <dbReference type="ARBA" id="ARBA00022989"/>
    </source>
</evidence>
<dbReference type="Proteomes" id="UP001208656">
    <property type="component" value="Unassembled WGS sequence"/>
</dbReference>
<comment type="subcellular location">
    <subcellularLocation>
        <location evidence="1">Endomembrane system</location>
    </subcellularLocation>
</comment>
<accession>A0ABT2WI27</accession>
<proteinExistence type="inferred from homology"/>
<reference evidence="7 8" key="1">
    <citation type="submission" date="2022-10" db="EMBL/GenBank/DDBJ databases">
        <title>Description of Fervidibacillus gen. nov. in the family Fervidibacillaceae fam. nov. with two species, Fervidibacillus albus sp. nov., and Fervidibacillus halotolerans sp. nov., isolated from tidal flat sediments.</title>
        <authorList>
            <person name="Kwon K.K."/>
            <person name="Yang S.-H."/>
        </authorList>
    </citation>
    <scope>NUCLEOTIDE SEQUENCE [LARGE SCALE GENOMIC DNA]</scope>
    <source>
        <strain evidence="7 8">DSM 23332</strain>
    </source>
</reference>
<evidence type="ECO:0000256" key="2">
    <source>
        <dbReference type="ARBA" id="ARBA00008053"/>
    </source>
</evidence>
<dbReference type="RefSeq" id="WP_263062119.1">
    <property type="nucleotide sequence ID" value="NZ_JAOUSE010000048.1"/>
</dbReference>
<feature type="transmembrane region" description="Helical" evidence="6">
    <location>
        <begin position="356"/>
        <end position="378"/>
    </location>
</feature>
<dbReference type="PANTHER" id="PTHR35791:SF1">
    <property type="entry name" value="UPF0754 MEMBRANE PROTEIN YHEB"/>
    <property type="match status" value="1"/>
</dbReference>
<sequence>MEALFTIIFMAVIGAVIGGATNSLAIKMLFRPYEAKYIGKWRIPFTPGLIAKRRNELSTQLGLLVVNHLLTTETLQVKLREGKIYDETKDWLSKKVRAFFQTDESLGNILYRFGVKNAGTIAEEKLIDWLQKKLAVWKKNNGAKTLGHFVPQTIWESIDGKTEEATEFIISKFKIFIMSPKGHELIQQNVDRFFEGRGMLAGLLQSFLDKRNIADRIQEELVKMANNEQTKAAIQQLLRNELDEVKNWTVLETINKFEYENWMRQIWEQIQQKRVIQQWLDNPVSSLPTYELQEKLINDVLPESLDKGIQLLSLHVEKLLNRLELDKLIKKQVDTFPTKRLEELVLGISKREFKMITFLGAYIGGLIGIVQGILVLFMN</sequence>
<dbReference type="InterPro" id="IPR007383">
    <property type="entry name" value="DUF445"/>
</dbReference>
<gene>
    <name evidence="7" type="ORF">OEV82_12875</name>
</gene>
<evidence type="ECO:0000256" key="5">
    <source>
        <dbReference type="ARBA" id="ARBA00023136"/>
    </source>
</evidence>
<comment type="caution">
    <text evidence="7">The sequence shown here is derived from an EMBL/GenBank/DDBJ whole genome shotgun (WGS) entry which is preliminary data.</text>
</comment>
<evidence type="ECO:0000256" key="6">
    <source>
        <dbReference type="SAM" id="Phobius"/>
    </source>
</evidence>
<keyword evidence="5 6" id="KW-0472">Membrane</keyword>
<keyword evidence="8" id="KW-1185">Reference proteome</keyword>
<comment type="similarity">
    <text evidence="2">Belongs to the UPF0754 family.</text>
</comment>
<dbReference type="PANTHER" id="PTHR35791">
    <property type="entry name" value="UPF0754 MEMBRANE PROTEIN YHEB"/>
    <property type="match status" value="1"/>
</dbReference>
<dbReference type="Pfam" id="PF04286">
    <property type="entry name" value="DUF445"/>
    <property type="match status" value="1"/>
</dbReference>
<keyword evidence="3 6" id="KW-0812">Transmembrane</keyword>
<name>A0ABT2WI27_9BACI</name>
<evidence type="ECO:0000256" key="1">
    <source>
        <dbReference type="ARBA" id="ARBA00004308"/>
    </source>
</evidence>
<organism evidence="7 8">
    <name type="scientific">Pallidibacillus thermolactis</name>
    <dbReference type="NCBI Taxonomy" id="251051"/>
    <lineage>
        <taxon>Bacteria</taxon>
        <taxon>Bacillati</taxon>
        <taxon>Bacillota</taxon>
        <taxon>Bacilli</taxon>
        <taxon>Bacillales</taxon>
        <taxon>Bacillaceae</taxon>
        <taxon>Pallidibacillus</taxon>
    </lineage>
</organism>
<protein>
    <submittedName>
        <fullName evidence="7">DUF445 family protein</fullName>
    </submittedName>
</protein>
<keyword evidence="4 6" id="KW-1133">Transmembrane helix</keyword>
<evidence type="ECO:0000313" key="8">
    <source>
        <dbReference type="Proteomes" id="UP001208656"/>
    </source>
</evidence>
<evidence type="ECO:0000256" key="3">
    <source>
        <dbReference type="ARBA" id="ARBA00022692"/>
    </source>
</evidence>
<evidence type="ECO:0000313" key="7">
    <source>
        <dbReference type="EMBL" id="MCU9595335.1"/>
    </source>
</evidence>
<feature type="transmembrane region" description="Helical" evidence="6">
    <location>
        <begin position="6"/>
        <end position="30"/>
    </location>
</feature>
<dbReference type="EMBL" id="JAOUSE010000048">
    <property type="protein sequence ID" value="MCU9595335.1"/>
    <property type="molecule type" value="Genomic_DNA"/>
</dbReference>